<feature type="region of interest" description="Disordered" evidence="1">
    <location>
        <begin position="1"/>
        <end position="39"/>
    </location>
</feature>
<name>A0A5A7SLX0_CUCMM</name>
<dbReference type="Pfam" id="PF24426">
    <property type="entry name" value="HTH_NDX"/>
    <property type="match status" value="1"/>
</dbReference>
<dbReference type="EMBL" id="SSTD01008275">
    <property type="protein sequence ID" value="TYK16853.1"/>
    <property type="molecule type" value="Genomic_DNA"/>
</dbReference>
<keyword evidence="3" id="KW-0371">Homeobox</keyword>
<keyword evidence="3" id="KW-0238">DNA-binding</keyword>
<dbReference type="GO" id="GO:0009908">
    <property type="term" value="P:flower development"/>
    <property type="evidence" value="ECO:0007669"/>
    <property type="project" value="InterPro"/>
</dbReference>
<dbReference type="GO" id="GO:0003697">
    <property type="term" value="F:single-stranded DNA binding"/>
    <property type="evidence" value="ECO:0007669"/>
    <property type="project" value="InterPro"/>
</dbReference>
<protein>
    <submittedName>
        <fullName evidence="3">Nodulin homeobox isoform X2</fullName>
    </submittedName>
</protein>
<dbReference type="PANTHER" id="PTHR35743:SF1">
    <property type="entry name" value="NODULIN HOMEOBOX"/>
    <property type="match status" value="1"/>
</dbReference>
<dbReference type="AlphaFoldDB" id="A0A5A7SLX0"/>
<dbReference type="InterPro" id="IPR056560">
    <property type="entry name" value="HTH_NDX"/>
</dbReference>
<accession>A0A5A7SLX0</accession>
<sequence length="93" mass="10749">MALSKPTLLTLQESNENAKETEQAGSLEEEKVGNVHSKEKIRRKQKHIVMKEKKILVIERALLDEPEMQKNSASIPFWADELIQLQRLQILKT</sequence>
<organism evidence="3 5">
    <name type="scientific">Cucumis melo var. makuwa</name>
    <name type="common">Oriental melon</name>
    <dbReference type="NCBI Taxonomy" id="1194695"/>
    <lineage>
        <taxon>Eukaryota</taxon>
        <taxon>Viridiplantae</taxon>
        <taxon>Streptophyta</taxon>
        <taxon>Embryophyta</taxon>
        <taxon>Tracheophyta</taxon>
        <taxon>Spermatophyta</taxon>
        <taxon>Magnoliopsida</taxon>
        <taxon>eudicotyledons</taxon>
        <taxon>Gunneridae</taxon>
        <taxon>Pentapetalae</taxon>
        <taxon>rosids</taxon>
        <taxon>fabids</taxon>
        <taxon>Cucurbitales</taxon>
        <taxon>Cucurbitaceae</taxon>
        <taxon>Benincaseae</taxon>
        <taxon>Cucumis</taxon>
    </lineage>
</organism>
<feature type="domain" description="Nodulin homeobox homeobox-like" evidence="2">
    <location>
        <begin position="50"/>
        <end position="83"/>
    </location>
</feature>
<evidence type="ECO:0000313" key="4">
    <source>
        <dbReference type="EMBL" id="TYK16853.1"/>
    </source>
</evidence>
<evidence type="ECO:0000256" key="1">
    <source>
        <dbReference type="SAM" id="MobiDB-lite"/>
    </source>
</evidence>
<dbReference type="PANTHER" id="PTHR35743">
    <property type="entry name" value="NODULIN HOMEOBOX"/>
    <property type="match status" value="1"/>
</dbReference>
<evidence type="ECO:0000313" key="6">
    <source>
        <dbReference type="Proteomes" id="UP000321947"/>
    </source>
</evidence>
<comment type="caution">
    <text evidence="3">The sequence shown here is derived from an EMBL/GenBank/DDBJ whole genome shotgun (WGS) entry which is preliminary data.</text>
</comment>
<evidence type="ECO:0000313" key="3">
    <source>
        <dbReference type="EMBL" id="KAA0032032.1"/>
    </source>
</evidence>
<dbReference type="Proteomes" id="UP000321393">
    <property type="component" value="Unassembled WGS sequence"/>
</dbReference>
<evidence type="ECO:0000259" key="2">
    <source>
        <dbReference type="Pfam" id="PF24426"/>
    </source>
</evidence>
<evidence type="ECO:0000313" key="5">
    <source>
        <dbReference type="Proteomes" id="UP000321393"/>
    </source>
</evidence>
<dbReference type="InterPro" id="IPR039325">
    <property type="entry name" value="NDX"/>
</dbReference>
<reference evidence="5 6" key="1">
    <citation type="submission" date="2019-08" db="EMBL/GenBank/DDBJ databases">
        <title>Draft genome sequences of two oriental melons (Cucumis melo L. var makuwa).</title>
        <authorList>
            <person name="Kwon S.-Y."/>
        </authorList>
    </citation>
    <scope>NUCLEOTIDE SEQUENCE [LARGE SCALE GENOMIC DNA]</scope>
    <source>
        <strain evidence="6">cv. Chang Bougi</strain>
        <strain evidence="5">cv. SW 3</strain>
        <tissue evidence="3">Leaf</tissue>
    </source>
</reference>
<gene>
    <name evidence="4" type="ORF">E5676_scaffold96G001290</name>
    <name evidence="3" type="ORF">E6C27_scaffold134G001310</name>
</gene>
<dbReference type="EMBL" id="SSTE01021884">
    <property type="protein sequence ID" value="KAA0032032.1"/>
    <property type="molecule type" value="Genomic_DNA"/>
</dbReference>
<dbReference type="Proteomes" id="UP000321947">
    <property type="component" value="Unassembled WGS sequence"/>
</dbReference>
<feature type="compositionally biased region" description="Basic and acidic residues" evidence="1">
    <location>
        <begin position="16"/>
        <end position="38"/>
    </location>
</feature>
<proteinExistence type="predicted"/>